<gene>
    <name evidence="1" type="ORF">T11_8708</name>
</gene>
<protein>
    <submittedName>
        <fullName evidence="1">Uncharacterized protein</fullName>
    </submittedName>
</protein>
<evidence type="ECO:0000313" key="2">
    <source>
        <dbReference type="Proteomes" id="UP000055024"/>
    </source>
</evidence>
<accession>A0A0V1H979</accession>
<dbReference type="AlphaFoldDB" id="A0A0V1H979"/>
<evidence type="ECO:0000313" key="1">
    <source>
        <dbReference type="EMBL" id="KRZ07097.1"/>
    </source>
</evidence>
<proteinExistence type="predicted"/>
<keyword evidence="2" id="KW-1185">Reference proteome</keyword>
<name>A0A0V1H979_9BILA</name>
<dbReference type="EMBL" id="JYDP01000107">
    <property type="protein sequence ID" value="KRZ07097.1"/>
    <property type="molecule type" value="Genomic_DNA"/>
</dbReference>
<dbReference type="Proteomes" id="UP000055024">
    <property type="component" value="Unassembled WGS sequence"/>
</dbReference>
<comment type="caution">
    <text evidence="1">The sequence shown here is derived from an EMBL/GenBank/DDBJ whole genome shotgun (WGS) entry which is preliminary data.</text>
</comment>
<reference evidence="1 2" key="1">
    <citation type="submission" date="2015-01" db="EMBL/GenBank/DDBJ databases">
        <title>Evolution of Trichinella species and genotypes.</title>
        <authorList>
            <person name="Korhonen P.K."/>
            <person name="Edoardo P."/>
            <person name="Giuseppe L.R."/>
            <person name="Gasser R.B."/>
        </authorList>
    </citation>
    <scope>NUCLEOTIDE SEQUENCE [LARGE SCALE GENOMIC DNA]</scope>
    <source>
        <strain evidence="1">ISS1029</strain>
    </source>
</reference>
<organism evidence="1 2">
    <name type="scientific">Trichinella zimbabwensis</name>
    <dbReference type="NCBI Taxonomy" id="268475"/>
    <lineage>
        <taxon>Eukaryota</taxon>
        <taxon>Metazoa</taxon>
        <taxon>Ecdysozoa</taxon>
        <taxon>Nematoda</taxon>
        <taxon>Enoplea</taxon>
        <taxon>Dorylaimia</taxon>
        <taxon>Trichinellida</taxon>
        <taxon>Trichinellidae</taxon>
        <taxon>Trichinella</taxon>
    </lineage>
</organism>
<sequence length="119" mass="13440">MYNTFITIQIILKLKKIQAIIVSSDFVKTKHYLIEHVKKPQALCQPAAEVDKQKCAQLLHRAVGASCRLAQQLLHLQQSQLTATVTAVTACIRPSDYEYQEASILNRLTTTQTQTSVNW</sequence>